<evidence type="ECO:0000256" key="13">
    <source>
        <dbReference type="ARBA" id="ARBA00044216"/>
    </source>
</evidence>
<evidence type="ECO:0000313" key="19">
    <source>
        <dbReference type="Proteomes" id="UP000003165"/>
    </source>
</evidence>
<evidence type="ECO:0000256" key="16">
    <source>
        <dbReference type="ARBA" id="ARBA00048917"/>
    </source>
</evidence>
<feature type="domain" description="Rhodanese" evidence="17">
    <location>
        <begin position="35"/>
        <end position="79"/>
    </location>
</feature>
<dbReference type="Gene3D" id="3.50.50.60">
    <property type="entry name" value="FAD/NAD(P)-binding domain"/>
    <property type="match status" value="1"/>
</dbReference>
<dbReference type="Gene3D" id="3.30.9.10">
    <property type="entry name" value="D-Amino Acid Oxidase, subunit A, domain 2"/>
    <property type="match status" value="1"/>
</dbReference>
<dbReference type="AlphaFoldDB" id="B9Z832"/>
<dbReference type="PANTHER" id="PTHR13847:SF287">
    <property type="entry name" value="FAD-DEPENDENT OXIDOREDUCTASE DOMAIN-CONTAINING PROTEIN 1"/>
    <property type="match status" value="1"/>
</dbReference>
<dbReference type="SUPFAM" id="SSF51905">
    <property type="entry name" value="FAD/NAD(P)-binding domain"/>
    <property type="match status" value="1"/>
</dbReference>
<evidence type="ECO:0000256" key="15">
    <source>
        <dbReference type="ARBA" id="ARBA00047316"/>
    </source>
</evidence>
<dbReference type="PROSITE" id="PS50206">
    <property type="entry name" value="RHODANESE_3"/>
    <property type="match status" value="1"/>
</dbReference>
<name>B9Z832_9NEIS</name>
<evidence type="ECO:0000256" key="6">
    <source>
        <dbReference type="ARBA" id="ARBA00022643"/>
    </source>
</evidence>
<comment type="similarity">
    <text evidence="10">Belongs to the SoxB family.</text>
</comment>
<comment type="cofactor">
    <cofactor evidence="1">
        <name>FMN</name>
        <dbReference type="ChEBI" id="CHEBI:58210"/>
    </cofactor>
</comment>
<keyword evidence="6" id="KW-0288">FMN</keyword>
<evidence type="ECO:0000256" key="4">
    <source>
        <dbReference type="ARBA" id="ARBA00022490"/>
    </source>
</evidence>
<dbReference type="EMBL" id="ACIS01000011">
    <property type="protein sequence ID" value="EEG07087.1"/>
    <property type="molecule type" value="Genomic_DNA"/>
</dbReference>
<evidence type="ECO:0000256" key="11">
    <source>
        <dbReference type="ARBA" id="ARBA00044044"/>
    </source>
</evidence>
<organism evidence="18 19">
    <name type="scientific">Pseudogulbenkiania ferrooxidans 2002</name>
    <dbReference type="NCBI Taxonomy" id="279714"/>
    <lineage>
        <taxon>Bacteria</taxon>
        <taxon>Pseudomonadati</taxon>
        <taxon>Pseudomonadota</taxon>
        <taxon>Betaproteobacteria</taxon>
        <taxon>Neisseriales</taxon>
        <taxon>Chromobacteriaceae</taxon>
        <taxon>Pseudogulbenkiania</taxon>
    </lineage>
</organism>
<evidence type="ECO:0000256" key="12">
    <source>
        <dbReference type="ARBA" id="ARBA00044150"/>
    </source>
</evidence>
<gene>
    <name evidence="18" type="ORF">FuraDRAFT_3518</name>
</gene>
<keyword evidence="19" id="KW-1185">Reference proteome</keyword>
<dbReference type="InterPro" id="IPR006278">
    <property type="entry name" value="SoxB"/>
</dbReference>
<accession>B9Z832</accession>
<comment type="subcellular location">
    <subcellularLocation>
        <location evidence="3">Cytoplasm</location>
    </subcellularLocation>
</comment>
<dbReference type="GO" id="GO:0005737">
    <property type="term" value="C:cytoplasm"/>
    <property type="evidence" value="ECO:0007669"/>
    <property type="project" value="UniProtKB-SubCell"/>
</dbReference>
<evidence type="ECO:0000256" key="9">
    <source>
        <dbReference type="ARBA" id="ARBA00023002"/>
    </source>
</evidence>
<dbReference type="InterPro" id="IPR006076">
    <property type="entry name" value="FAD-dep_OxRdtase"/>
</dbReference>
<comment type="catalytic activity">
    <reaction evidence="16">
        <text>sarcosine + (6S)-5,6,7,8-tetrahydrofolate + O2 = (6R)-5,10-methylene-5,6,7,8-tetrahydrofolate + glycine + H2O2</text>
        <dbReference type="Rhea" id="RHEA:70455"/>
        <dbReference type="ChEBI" id="CHEBI:15379"/>
        <dbReference type="ChEBI" id="CHEBI:15636"/>
        <dbReference type="ChEBI" id="CHEBI:16240"/>
        <dbReference type="ChEBI" id="CHEBI:57305"/>
        <dbReference type="ChEBI" id="CHEBI:57433"/>
        <dbReference type="ChEBI" id="CHEBI:57453"/>
        <dbReference type="EC" id="1.5.3.24"/>
    </reaction>
</comment>
<evidence type="ECO:0000256" key="14">
    <source>
        <dbReference type="ARBA" id="ARBA00044295"/>
    </source>
</evidence>
<keyword evidence="7" id="KW-0547">Nucleotide-binding</keyword>
<evidence type="ECO:0000313" key="18">
    <source>
        <dbReference type="EMBL" id="EEG07087.1"/>
    </source>
</evidence>
<dbReference type="eggNOG" id="COG0665">
    <property type="taxonomic scope" value="Bacteria"/>
</dbReference>
<dbReference type="GO" id="GO:0046653">
    <property type="term" value="P:tetrahydrofolate metabolic process"/>
    <property type="evidence" value="ECO:0007669"/>
    <property type="project" value="InterPro"/>
</dbReference>
<evidence type="ECO:0000256" key="5">
    <source>
        <dbReference type="ARBA" id="ARBA00022630"/>
    </source>
</evidence>
<proteinExistence type="inferred from homology"/>
<evidence type="ECO:0000259" key="17">
    <source>
        <dbReference type="PROSITE" id="PS50206"/>
    </source>
</evidence>
<dbReference type="InterPro" id="IPR001763">
    <property type="entry name" value="Rhodanese-like_dom"/>
</dbReference>
<dbReference type="GO" id="GO:0008115">
    <property type="term" value="F:sarcosine oxidase activity"/>
    <property type="evidence" value="ECO:0007669"/>
    <property type="project" value="InterPro"/>
</dbReference>
<dbReference type="NCBIfam" id="TIGR01373">
    <property type="entry name" value="soxB"/>
    <property type="match status" value="1"/>
</dbReference>
<dbReference type="RefSeq" id="WP_008955537.1">
    <property type="nucleotide sequence ID" value="NZ_ACIS01000011.1"/>
</dbReference>
<keyword evidence="5" id="KW-0285">Flavoprotein</keyword>
<dbReference type="EC" id="1.5.3.24" evidence="11"/>
<protein>
    <recommendedName>
        <fullName evidence="12">Sarcosine oxidase subunit beta</fullName>
        <ecNumber evidence="11">1.5.3.24</ecNumber>
    </recommendedName>
    <alternativeName>
        <fullName evidence="13">Sarcosine oxidase (5,10-methylenetetrahydrofolate-forming) subunit beta</fullName>
    </alternativeName>
    <alternativeName>
        <fullName evidence="14">Tetrameric sarcosine oxidase subunit beta</fullName>
    </alternativeName>
</protein>
<comment type="cofactor">
    <cofactor evidence="2">
        <name>FAD</name>
        <dbReference type="ChEBI" id="CHEBI:57692"/>
    </cofactor>
</comment>
<evidence type="ECO:0000256" key="3">
    <source>
        <dbReference type="ARBA" id="ARBA00004496"/>
    </source>
</evidence>
<evidence type="ECO:0000256" key="8">
    <source>
        <dbReference type="ARBA" id="ARBA00022827"/>
    </source>
</evidence>
<dbReference type="Proteomes" id="UP000003165">
    <property type="component" value="Unassembled WGS sequence"/>
</dbReference>
<evidence type="ECO:0000256" key="7">
    <source>
        <dbReference type="ARBA" id="ARBA00022741"/>
    </source>
</evidence>
<comment type="catalytic activity">
    <reaction evidence="15">
        <text>sarcosine + O2 + H2O = formaldehyde + glycine + H2O2</text>
        <dbReference type="Rhea" id="RHEA:13313"/>
        <dbReference type="ChEBI" id="CHEBI:15377"/>
        <dbReference type="ChEBI" id="CHEBI:15379"/>
        <dbReference type="ChEBI" id="CHEBI:16240"/>
        <dbReference type="ChEBI" id="CHEBI:16842"/>
        <dbReference type="ChEBI" id="CHEBI:57305"/>
        <dbReference type="ChEBI" id="CHEBI:57433"/>
    </reaction>
</comment>
<keyword evidence="9" id="KW-0560">Oxidoreductase</keyword>
<evidence type="ECO:0000256" key="1">
    <source>
        <dbReference type="ARBA" id="ARBA00001917"/>
    </source>
</evidence>
<keyword evidence="4" id="KW-0963">Cytoplasm</keyword>
<dbReference type="PANTHER" id="PTHR13847">
    <property type="entry name" value="SARCOSINE DEHYDROGENASE-RELATED"/>
    <property type="match status" value="1"/>
</dbReference>
<comment type="caution">
    <text evidence="18">The sequence shown here is derived from an EMBL/GenBank/DDBJ whole genome shotgun (WGS) entry which is preliminary data.</text>
</comment>
<evidence type="ECO:0000256" key="10">
    <source>
        <dbReference type="ARBA" id="ARBA00043973"/>
    </source>
</evidence>
<dbReference type="InterPro" id="IPR036188">
    <property type="entry name" value="FAD/NAD-bd_sf"/>
</dbReference>
<keyword evidence="8" id="KW-0274">FAD</keyword>
<dbReference type="GO" id="GO:0000166">
    <property type="term" value="F:nucleotide binding"/>
    <property type="evidence" value="ECO:0007669"/>
    <property type="project" value="UniProtKB-KW"/>
</dbReference>
<reference evidence="18 19" key="1">
    <citation type="submission" date="2009-02" db="EMBL/GenBank/DDBJ databases">
        <title>Sequencing of the draft genome and assembly of Lutiella nitroferrum 2002.</title>
        <authorList>
            <consortium name="US DOE Joint Genome Institute (JGI-PGF)"/>
            <person name="Lucas S."/>
            <person name="Copeland A."/>
            <person name="Lapidus A."/>
            <person name="Glavina del Rio T."/>
            <person name="Tice H."/>
            <person name="Bruce D."/>
            <person name="Goodwin L."/>
            <person name="Pitluck S."/>
            <person name="Larimer F."/>
            <person name="Land M.L."/>
            <person name="Hauser L."/>
            <person name="Coates J.D."/>
        </authorList>
    </citation>
    <scope>NUCLEOTIDE SEQUENCE [LARGE SCALE GENOMIC DNA]</scope>
    <source>
        <strain evidence="18 19">2002</strain>
    </source>
</reference>
<evidence type="ECO:0000256" key="2">
    <source>
        <dbReference type="ARBA" id="ARBA00001974"/>
    </source>
</evidence>
<dbReference type="Pfam" id="PF01266">
    <property type="entry name" value="DAO"/>
    <property type="match status" value="1"/>
</dbReference>
<sequence>MKRYSIFSLVRNGLSYHENWQRAWRSPEPKREYDVVIIGGGGHGLATAYYLAKEHGITNVAVIEKGYLGGGNTARNTTIVRSNYLWDEAAQLYEHALKLWEGLAQDLNYNVMFSQRGVMNLGHSLQDMRDIERRVGANRLNGVDAEVLTPEQIKAIVPCINLNSRYPVLGASFQPRAGVARHDAVAWGYARGADQRGVDIIQNCEVTAIRRENGAVVGVETTRGFIKAKKVGVVAAGNSSVLAAMADIRLPLESHPLQALVSEPIKPVINTVIMSNAVHAYISQSDKGDLVIGAGIDQYTGYGQRGSFHTIEGTLQAIVEMFPIFSRVRMNRQWGGIVDVSPDACPIISKTPVKGLYFNCGWGTGGFKATPGSGHVFAHTIATDNPHPLNAAFALDRFYSGHLIDEHGAAAVAH</sequence>